<protein>
    <submittedName>
        <fullName evidence="1">Uncharacterized protein</fullName>
    </submittedName>
</protein>
<name>A0A1Y0IGI2_9GAMM</name>
<reference evidence="1 2" key="1">
    <citation type="submission" date="2017-05" db="EMBL/GenBank/DDBJ databases">
        <title>Genomic insights into alkan degradation activity of Oleiphilus messinensis.</title>
        <authorList>
            <person name="Kozyavkin S.A."/>
            <person name="Slesarev A.I."/>
            <person name="Golyshin P.N."/>
            <person name="Korzhenkov A."/>
            <person name="Golyshina O.N."/>
            <person name="Toshchakov S.V."/>
        </authorList>
    </citation>
    <scope>NUCLEOTIDE SEQUENCE [LARGE SCALE GENOMIC DNA]</scope>
    <source>
        <strain evidence="1 2">ME102</strain>
    </source>
</reference>
<evidence type="ECO:0000313" key="1">
    <source>
        <dbReference type="EMBL" id="ARU58625.1"/>
    </source>
</evidence>
<dbReference type="OrthoDB" id="1495881at2"/>
<dbReference type="AlphaFoldDB" id="A0A1Y0IGI2"/>
<dbReference type="Proteomes" id="UP000196027">
    <property type="component" value="Chromosome"/>
</dbReference>
<gene>
    <name evidence="1" type="ORF">OLMES_4630</name>
</gene>
<evidence type="ECO:0000313" key="2">
    <source>
        <dbReference type="Proteomes" id="UP000196027"/>
    </source>
</evidence>
<sequence length="148" mass="16460">MKTELLTFSFFVLVSMFSQTILASDRHVHLNGEHLAAEDIQLMDQLWGTRVADGFYWLDEQTGAWGFEGSQLTIGVLQAVVEYNQQVQNVQAQYGQAYYSADTAAYEDEYHKTTDINMSQNGSVVSGNVNGQNCTYASAGGTTFRMCD</sequence>
<organism evidence="1 2">
    <name type="scientific">Oleiphilus messinensis</name>
    <dbReference type="NCBI Taxonomy" id="141451"/>
    <lineage>
        <taxon>Bacteria</taxon>
        <taxon>Pseudomonadati</taxon>
        <taxon>Pseudomonadota</taxon>
        <taxon>Gammaproteobacteria</taxon>
        <taxon>Oceanospirillales</taxon>
        <taxon>Oleiphilaceae</taxon>
        <taxon>Oleiphilus</taxon>
    </lineage>
</organism>
<dbReference type="EMBL" id="CP021425">
    <property type="protein sequence ID" value="ARU58625.1"/>
    <property type="molecule type" value="Genomic_DNA"/>
</dbReference>
<accession>A0A1Y0IGI2</accession>
<proteinExistence type="predicted"/>
<keyword evidence="2" id="KW-1185">Reference proteome</keyword>
<dbReference type="KEGG" id="ome:OLMES_4630"/>
<dbReference type="RefSeq" id="WP_087463383.1">
    <property type="nucleotide sequence ID" value="NZ_CP021425.1"/>
</dbReference>